<name>A0A365N564_GIBIN</name>
<accession>A0A365N564</accession>
<protein>
    <submittedName>
        <fullName evidence="1">Uncharacterized protein</fullName>
    </submittedName>
</protein>
<dbReference type="Proteomes" id="UP000251714">
    <property type="component" value="Unassembled WGS sequence"/>
</dbReference>
<dbReference type="AlphaFoldDB" id="A0A365N564"/>
<sequence>MVDALSSTEAPVTTRNGVEYIKTTQPEDVITNEPAGDEESFRGCLNNVVNIGAKIHSTVLQVGSPFLGPIGAPDVAVVGTSLSVIGKVTSSNTEVAFDDKIGPPAPTTAGYKYHASRAILGEAALQTFLKMGPRQTHQDDMIPKMQERYKEARPCAKRL</sequence>
<reference evidence="1 2" key="1">
    <citation type="submission" date="2017-12" db="EMBL/GenBank/DDBJ databases">
        <title>Genome sequence of the mycotoxigenic crop pathogen Fusarium proliferatum, strain ITEM 2341 from Date Palm.</title>
        <authorList>
            <person name="Almiman B.F."/>
            <person name="Shittu T.A."/>
            <person name="Muthumeenakshi S."/>
            <person name="Baroncelli R."/>
            <person name="Sreenivasaprasada S."/>
        </authorList>
    </citation>
    <scope>NUCLEOTIDE SEQUENCE [LARGE SCALE GENOMIC DNA]</scope>
    <source>
        <strain evidence="1 2">ITEM 2341</strain>
    </source>
</reference>
<gene>
    <name evidence="1" type="ORF">FPRO05_12066</name>
</gene>
<proteinExistence type="predicted"/>
<comment type="caution">
    <text evidence="1">The sequence shown here is derived from an EMBL/GenBank/DDBJ whole genome shotgun (WGS) entry which is preliminary data.</text>
</comment>
<evidence type="ECO:0000313" key="1">
    <source>
        <dbReference type="EMBL" id="RBA15845.1"/>
    </source>
</evidence>
<organism evidence="1 2">
    <name type="scientific">Gibberella intermedia</name>
    <name type="common">Bulb rot disease fungus</name>
    <name type="synonym">Fusarium proliferatum</name>
    <dbReference type="NCBI Taxonomy" id="948311"/>
    <lineage>
        <taxon>Eukaryota</taxon>
        <taxon>Fungi</taxon>
        <taxon>Dikarya</taxon>
        <taxon>Ascomycota</taxon>
        <taxon>Pezizomycotina</taxon>
        <taxon>Sordariomycetes</taxon>
        <taxon>Hypocreomycetidae</taxon>
        <taxon>Hypocreales</taxon>
        <taxon>Nectriaceae</taxon>
        <taxon>Fusarium</taxon>
        <taxon>Fusarium fujikuroi species complex</taxon>
    </lineage>
</organism>
<dbReference type="EMBL" id="PKMI01000020">
    <property type="protein sequence ID" value="RBA15845.1"/>
    <property type="molecule type" value="Genomic_DNA"/>
</dbReference>
<evidence type="ECO:0000313" key="2">
    <source>
        <dbReference type="Proteomes" id="UP000251714"/>
    </source>
</evidence>